<comment type="caution">
    <text evidence="2">The sequence shown here is derived from an EMBL/GenBank/DDBJ whole genome shotgun (WGS) entry which is preliminary data.</text>
</comment>
<feature type="region of interest" description="Disordered" evidence="1">
    <location>
        <begin position="21"/>
        <end position="61"/>
    </location>
</feature>
<evidence type="ECO:0000313" key="2">
    <source>
        <dbReference type="EMBL" id="KAL0458394.1"/>
    </source>
</evidence>
<proteinExistence type="predicted"/>
<organism evidence="2">
    <name type="scientific">Sesamum latifolium</name>
    <dbReference type="NCBI Taxonomy" id="2727402"/>
    <lineage>
        <taxon>Eukaryota</taxon>
        <taxon>Viridiplantae</taxon>
        <taxon>Streptophyta</taxon>
        <taxon>Embryophyta</taxon>
        <taxon>Tracheophyta</taxon>
        <taxon>Spermatophyta</taxon>
        <taxon>Magnoliopsida</taxon>
        <taxon>eudicotyledons</taxon>
        <taxon>Gunneridae</taxon>
        <taxon>Pentapetalae</taxon>
        <taxon>asterids</taxon>
        <taxon>lamiids</taxon>
        <taxon>Lamiales</taxon>
        <taxon>Pedaliaceae</taxon>
        <taxon>Sesamum</taxon>
    </lineage>
</organism>
<protein>
    <submittedName>
        <fullName evidence="2">Uncharacterized protein</fullName>
    </submittedName>
</protein>
<reference evidence="2" key="2">
    <citation type="journal article" date="2024" name="Plant">
        <title>Genomic evolution and insights into agronomic trait innovations of Sesamum species.</title>
        <authorList>
            <person name="Miao H."/>
            <person name="Wang L."/>
            <person name="Qu L."/>
            <person name="Liu H."/>
            <person name="Sun Y."/>
            <person name="Le M."/>
            <person name="Wang Q."/>
            <person name="Wei S."/>
            <person name="Zheng Y."/>
            <person name="Lin W."/>
            <person name="Duan Y."/>
            <person name="Cao H."/>
            <person name="Xiong S."/>
            <person name="Wang X."/>
            <person name="Wei L."/>
            <person name="Li C."/>
            <person name="Ma Q."/>
            <person name="Ju M."/>
            <person name="Zhao R."/>
            <person name="Li G."/>
            <person name="Mu C."/>
            <person name="Tian Q."/>
            <person name="Mei H."/>
            <person name="Zhang T."/>
            <person name="Gao T."/>
            <person name="Zhang H."/>
        </authorList>
    </citation>
    <scope>NUCLEOTIDE SEQUENCE</scope>
    <source>
        <strain evidence="2">KEN1</strain>
    </source>
</reference>
<sequence>MKQLFYEQLHQFIMETINSTPHGSQVSEVGSSSQLERGRIPGSQGIDEQIRLNSIRINHTN</sequence>
<dbReference type="EMBL" id="JACGWN010000002">
    <property type="protein sequence ID" value="KAL0458394.1"/>
    <property type="molecule type" value="Genomic_DNA"/>
</dbReference>
<name>A0AAW2XWL7_9LAMI</name>
<gene>
    <name evidence="2" type="ORF">Slati_0466600</name>
</gene>
<dbReference type="AlphaFoldDB" id="A0AAW2XWL7"/>
<evidence type="ECO:0000256" key="1">
    <source>
        <dbReference type="SAM" id="MobiDB-lite"/>
    </source>
</evidence>
<accession>A0AAW2XWL7</accession>
<feature type="compositionally biased region" description="Polar residues" evidence="1">
    <location>
        <begin position="51"/>
        <end position="61"/>
    </location>
</feature>
<reference evidence="2" key="1">
    <citation type="submission" date="2020-06" db="EMBL/GenBank/DDBJ databases">
        <authorList>
            <person name="Li T."/>
            <person name="Hu X."/>
            <person name="Zhang T."/>
            <person name="Song X."/>
            <person name="Zhang H."/>
            <person name="Dai N."/>
            <person name="Sheng W."/>
            <person name="Hou X."/>
            <person name="Wei L."/>
        </authorList>
    </citation>
    <scope>NUCLEOTIDE SEQUENCE</scope>
    <source>
        <strain evidence="2">KEN1</strain>
        <tissue evidence="2">Leaf</tissue>
    </source>
</reference>
<feature type="compositionally biased region" description="Low complexity" evidence="1">
    <location>
        <begin position="23"/>
        <end position="35"/>
    </location>
</feature>